<dbReference type="InterPro" id="IPR002477">
    <property type="entry name" value="Peptidoglycan-bd-like"/>
</dbReference>
<accession>A0A080MBN6</accession>
<dbReference type="RefSeq" id="WP_046535828.1">
    <property type="nucleotide sequence ID" value="NZ_JDST02000001.1"/>
</dbReference>
<dbReference type="InterPro" id="IPR052354">
    <property type="entry name" value="Cell_Wall_Dynamics_Protein"/>
</dbReference>
<evidence type="ECO:0000313" key="2">
    <source>
        <dbReference type="EMBL" id="KFB78618.1"/>
    </source>
</evidence>
<dbReference type="InterPro" id="IPR023346">
    <property type="entry name" value="Lysozyme-like_dom_sf"/>
</dbReference>
<dbReference type="PANTHER" id="PTHR34408">
    <property type="entry name" value="FAMILY PROTEIN, PUTATIVE-RELATED"/>
    <property type="match status" value="1"/>
</dbReference>
<evidence type="ECO:0000313" key="5">
    <source>
        <dbReference type="Proteomes" id="UP000509684"/>
    </source>
</evidence>
<name>A0A080MBN6_9PROT</name>
<dbReference type="SUPFAM" id="SSF47090">
    <property type="entry name" value="PGBD-like"/>
    <property type="match status" value="1"/>
</dbReference>
<dbReference type="Pfam" id="PF01471">
    <property type="entry name" value="PG_binding_1"/>
    <property type="match status" value="1"/>
</dbReference>
<dbReference type="EMBL" id="JDST02000001">
    <property type="protein sequence ID" value="KFB78618.1"/>
    <property type="molecule type" value="Genomic_DNA"/>
</dbReference>
<dbReference type="Proteomes" id="UP000021315">
    <property type="component" value="Unassembled WGS sequence"/>
</dbReference>
<gene>
    <name evidence="2" type="ORF">AW06_000026</name>
    <name evidence="3" type="ORF">HWD57_18730</name>
</gene>
<accession>A0A7D5ND96</accession>
<dbReference type="Gene3D" id="1.10.530.10">
    <property type="match status" value="1"/>
</dbReference>
<dbReference type="EMBL" id="CP058708">
    <property type="protein sequence ID" value="QLH51607.1"/>
    <property type="molecule type" value="Genomic_DNA"/>
</dbReference>
<evidence type="ECO:0000313" key="3">
    <source>
        <dbReference type="EMBL" id="QLH51607.1"/>
    </source>
</evidence>
<organism evidence="2 4">
    <name type="scientific">Candidatus Accumulibacter cognatus</name>
    <dbReference type="NCBI Taxonomy" id="2954383"/>
    <lineage>
        <taxon>Bacteria</taxon>
        <taxon>Pseudomonadati</taxon>
        <taxon>Pseudomonadota</taxon>
        <taxon>Betaproteobacteria</taxon>
        <taxon>Candidatus Accumulibacter</taxon>
    </lineage>
</organism>
<dbReference type="STRING" id="1453999.AW06_000026"/>
<dbReference type="KEGG" id="acog:HWD57_18730"/>
<reference evidence="2 4" key="1">
    <citation type="submission" date="2014-02" db="EMBL/GenBank/DDBJ databases">
        <title>Expanding our view of genomic diversity in Candidatus Accumulibacter clades.</title>
        <authorList>
            <person name="Skennerton C.T."/>
            <person name="Barr J.J."/>
            <person name="Slater F.R."/>
            <person name="Bond P.L."/>
            <person name="Tyson G.W."/>
        </authorList>
    </citation>
    <scope>NUCLEOTIDE SEQUENCE [LARGE SCALE GENOMIC DNA]</scope>
    <source>
        <strain evidence="4">SK-02</strain>
    </source>
</reference>
<dbReference type="InterPro" id="IPR036365">
    <property type="entry name" value="PGBD-like_sf"/>
</dbReference>
<proteinExistence type="predicted"/>
<reference evidence="3 5" key="2">
    <citation type="journal article" date="2019" name="Microbiome">
        <title>Annotated bacterial chromosomes from frame-shift-corrected long-read metagenomic data.</title>
        <authorList>
            <person name="Arumugam K."/>
            <person name="Bagci C."/>
            <person name="Bessarab I."/>
            <person name="Beier S."/>
            <person name="Buchfink B."/>
            <person name="Gorska A."/>
            <person name="Qiu G."/>
            <person name="Huson D.H."/>
            <person name="Williams R.B.H."/>
        </authorList>
    </citation>
    <scope>NUCLEOTIDE SEQUENCE [LARGE SCALE GENOMIC DNA]</scope>
    <source>
        <strain evidence="3">SSA1</strain>
    </source>
</reference>
<protein>
    <submittedName>
        <fullName evidence="3">Peptidoglycan-binding protein</fullName>
    </submittedName>
    <submittedName>
        <fullName evidence="2">Spore cortex-lytic enzyme</fullName>
    </submittedName>
</protein>
<dbReference type="Proteomes" id="UP000509684">
    <property type="component" value="Chromosome"/>
</dbReference>
<reference evidence="3" key="3">
    <citation type="submission" date="2020-06" db="EMBL/GenBank/DDBJ databases">
        <authorList>
            <person name="Arumugam K."/>
            <person name="Besarab I."/>
            <person name="Haryono M."/>
            <person name="Bagci C."/>
            <person name="Beier S."/>
            <person name="Buchfink B."/>
            <person name="Gorska A."/>
            <person name="Qiu G."/>
            <person name="Huson D.H."/>
            <person name="Williams R.B."/>
        </authorList>
    </citation>
    <scope>NUCLEOTIDE SEQUENCE</scope>
    <source>
        <strain evidence="3">SSA1</strain>
    </source>
</reference>
<keyword evidence="4" id="KW-1185">Reference proteome</keyword>
<sequence length="257" mass="28847">MEKITASDILELSSSAVPSIVQGIVDHQQLMASGGIETPLRICHFMAQLAHESAHFRTTREFASGNAYEGRKDLGNVQPGDGQRYRGRGLIQTTGRANYREARDDIRKIVPEAPDFEQQPMALEQFPWALLSAVSYWRRRNINRFADRDDIRAVTRAVNGGFNGFEDRERYLRKAKAIWLAESTPTARNPTLRPGDCNDAVVDLQNELVEAGYRLWVDGHYGDHTKEAVLDFQARHHLTADGVVGARTWAALRASSD</sequence>
<evidence type="ECO:0000259" key="1">
    <source>
        <dbReference type="Pfam" id="PF01471"/>
    </source>
</evidence>
<evidence type="ECO:0000313" key="4">
    <source>
        <dbReference type="Proteomes" id="UP000021315"/>
    </source>
</evidence>
<dbReference type="AlphaFoldDB" id="A0A080MBN6"/>
<feature type="domain" description="Peptidoglycan binding-like" evidence="1">
    <location>
        <begin position="199"/>
        <end position="252"/>
    </location>
</feature>
<dbReference type="SUPFAM" id="SSF53955">
    <property type="entry name" value="Lysozyme-like"/>
    <property type="match status" value="1"/>
</dbReference>
<dbReference type="Gene3D" id="1.10.101.10">
    <property type="entry name" value="PGBD-like superfamily/PGBD"/>
    <property type="match status" value="1"/>
</dbReference>
<dbReference type="InterPro" id="IPR036366">
    <property type="entry name" value="PGBDSf"/>
</dbReference>